<feature type="transmembrane region" description="Helical" evidence="16">
    <location>
        <begin position="146"/>
        <end position="170"/>
    </location>
</feature>
<evidence type="ECO:0000256" key="10">
    <source>
        <dbReference type="ARBA" id="ARBA00022777"/>
    </source>
</evidence>
<evidence type="ECO:0000256" key="16">
    <source>
        <dbReference type="SAM" id="Phobius"/>
    </source>
</evidence>
<dbReference type="GO" id="GO:0046872">
    <property type="term" value="F:metal ion binding"/>
    <property type="evidence" value="ECO:0007669"/>
    <property type="project" value="UniProtKB-KW"/>
</dbReference>
<evidence type="ECO:0000256" key="11">
    <source>
        <dbReference type="ARBA" id="ARBA00023004"/>
    </source>
</evidence>
<dbReference type="InterPro" id="IPR036890">
    <property type="entry name" value="HATPase_C_sf"/>
</dbReference>
<evidence type="ECO:0000256" key="14">
    <source>
        <dbReference type="ARBA" id="ARBA00024827"/>
    </source>
</evidence>
<evidence type="ECO:0000256" key="9">
    <source>
        <dbReference type="ARBA" id="ARBA00022723"/>
    </source>
</evidence>
<dbReference type="EC" id="2.7.13.3" evidence="4"/>
<dbReference type="Proteomes" id="UP000323454">
    <property type="component" value="Unassembled WGS sequence"/>
</dbReference>
<evidence type="ECO:0000256" key="8">
    <source>
        <dbReference type="ARBA" id="ARBA00022679"/>
    </source>
</evidence>
<evidence type="ECO:0000256" key="1">
    <source>
        <dbReference type="ARBA" id="ARBA00000085"/>
    </source>
</evidence>
<keyword evidence="12" id="KW-0902">Two-component regulatory system</keyword>
<evidence type="ECO:0000256" key="7">
    <source>
        <dbReference type="ARBA" id="ARBA00022490"/>
    </source>
</evidence>
<dbReference type="Gene3D" id="3.30.565.10">
    <property type="entry name" value="Histidine kinase-like ATPase, C-terminal domain"/>
    <property type="match status" value="1"/>
</dbReference>
<keyword evidence="16" id="KW-1133">Transmembrane helix</keyword>
<comment type="cofactor">
    <cofactor evidence="2">
        <name>[4Fe-4S] cluster</name>
        <dbReference type="ChEBI" id="CHEBI:49883"/>
    </cofactor>
</comment>
<feature type="transmembrane region" description="Helical" evidence="16">
    <location>
        <begin position="44"/>
        <end position="63"/>
    </location>
</feature>
<dbReference type="PANTHER" id="PTHR24421:SF62">
    <property type="entry name" value="SENSORY TRANSDUCTION HISTIDINE KINASE"/>
    <property type="match status" value="1"/>
</dbReference>
<dbReference type="SMART" id="SM00387">
    <property type="entry name" value="HATPase_c"/>
    <property type="match status" value="1"/>
</dbReference>
<keyword evidence="16" id="KW-0472">Membrane</keyword>
<keyword evidence="7" id="KW-0963">Cytoplasm</keyword>
<organism evidence="18 19">
    <name type="scientific">Solihabitans fulvus</name>
    <dbReference type="NCBI Taxonomy" id="1892852"/>
    <lineage>
        <taxon>Bacteria</taxon>
        <taxon>Bacillati</taxon>
        <taxon>Actinomycetota</taxon>
        <taxon>Actinomycetes</taxon>
        <taxon>Pseudonocardiales</taxon>
        <taxon>Pseudonocardiaceae</taxon>
        <taxon>Solihabitans</taxon>
    </lineage>
</organism>
<keyword evidence="11" id="KW-0408">Iron</keyword>
<keyword evidence="9" id="KW-0479">Metal-binding</keyword>
<dbReference type="Pfam" id="PF02518">
    <property type="entry name" value="HATPase_c"/>
    <property type="match status" value="1"/>
</dbReference>
<keyword evidence="6" id="KW-0004">4Fe-4S</keyword>
<feature type="transmembrane region" description="Helical" evidence="16">
    <location>
        <begin position="20"/>
        <end position="38"/>
    </location>
</feature>
<evidence type="ECO:0000256" key="5">
    <source>
        <dbReference type="ARBA" id="ARBA00017322"/>
    </source>
</evidence>
<keyword evidence="13" id="KW-0411">Iron-sulfur</keyword>
<dbReference type="GO" id="GO:0016020">
    <property type="term" value="C:membrane"/>
    <property type="evidence" value="ECO:0007669"/>
    <property type="project" value="InterPro"/>
</dbReference>
<evidence type="ECO:0000256" key="4">
    <source>
        <dbReference type="ARBA" id="ARBA00012438"/>
    </source>
</evidence>
<evidence type="ECO:0000256" key="13">
    <source>
        <dbReference type="ARBA" id="ARBA00023014"/>
    </source>
</evidence>
<comment type="function">
    <text evidence="14">Member of the two-component regulatory system NreB/NreC involved in the control of dissimilatory nitrate/nitrite reduction in response to oxygen. NreB functions as a direct oxygen sensor histidine kinase which is autophosphorylated, in the absence of oxygen, probably at the conserved histidine residue, and transfers its phosphate group probably to a conserved aspartate residue of NreC. NreB/NreC activates the expression of the nitrate (narGHJI) and nitrite (nir) reductase operons, as well as the putative nitrate transporter gene narT.</text>
</comment>
<name>A0A5B2WUG7_9PSEU</name>
<dbReference type="EMBL" id="VUOB01000061">
    <property type="protein sequence ID" value="KAA2254510.1"/>
    <property type="molecule type" value="Genomic_DNA"/>
</dbReference>
<evidence type="ECO:0000313" key="18">
    <source>
        <dbReference type="EMBL" id="KAA2254510.1"/>
    </source>
</evidence>
<keyword evidence="16" id="KW-0812">Transmembrane</keyword>
<dbReference type="PROSITE" id="PS50109">
    <property type="entry name" value="HIS_KIN"/>
    <property type="match status" value="1"/>
</dbReference>
<proteinExistence type="predicted"/>
<protein>
    <recommendedName>
        <fullName evidence="5">Oxygen sensor histidine kinase NreB</fullName>
        <ecNumber evidence="4">2.7.13.3</ecNumber>
    </recommendedName>
    <alternativeName>
        <fullName evidence="15">Nitrogen regulation protein B</fullName>
    </alternativeName>
</protein>
<dbReference type="OrthoDB" id="144293at2"/>
<dbReference type="PANTHER" id="PTHR24421">
    <property type="entry name" value="NITRATE/NITRITE SENSOR PROTEIN NARX-RELATED"/>
    <property type="match status" value="1"/>
</dbReference>
<keyword evidence="10 18" id="KW-0418">Kinase</keyword>
<reference evidence="18 19" key="1">
    <citation type="submission" date="2019-09" db="EMBL/GenBank/DDBJ databases">
        <title>Goodfellowia gen. nov., a new genus of the Pseudonocardineae related to Actinoalloteichus, containing Goodfellowia coeruleoviolacea gen. nov., comb. nov. gen. nov., comb. nov.</title>
        <authorList>
            <person name="Labeda D."/>
        </authorList>
    </citation>
    <scope>NUCLEOTIDE SEQUENCE [LARGE SCALE GENOMIC DNA]</scope>
    <source>
        <strain evidence="18 19">AN110305</strain>
    </source>
</reference>
<evidence type="ECO:0000256" key="3">
    <source>
        <dbReference type="ARBA" id="ARBA00004496"/>
    </source>
</evidence>
<dbReference type="PRINTS" id="PR00344">
    <property type="entry name" value="BCTRLSENSOR"/>
</dbReference>
<dbReference type="AlphaFoldDB" id="A0A5B2WUG7"/>
<evidence type="ECO:0000313" key="19">
    <source>
        <dbReference type="Proteomes" id="UP000323454"/>
    </source>
</evidence>
<gene>
    <name evidence="18" type="ORF">F0L68_30495</name>
</gene>
<evidence type="ECO:0000256" key="6">
    <source>
        <dbReference type="ARBA" id="ARBA00022485"/>
    </source>
</evidence>
<sequence length="425" mass="46123">MVEPVSMRTLANWERRIDSVLGYIPYGSLAFATVLGLGSATQPLGYWIGTLAVVAVTAGWMLWMYTLHPGWMKRGGILAVYYVGLLVCIAVLVLRNPVYGFFAFTGYLHAIQLPVRWRVLGVAATALLTGTSQAGGLPREFTVSAVLGYLMIIAFNMALASTMMLLAWIVSQQSDKRREMVDALAEKNEQLATTLAENAGLHAQLLTQAREAGVLDERQRMAREIHDTIAQGLAGIVTQLQAAEQAEDAPAEWRRHLGNAAELARDSLSEARRSVRAIQPESLENARLPDALAEVASRWSAVHEIAAEFTTTGNARPMHPEVEVTLLRTAQEALANVAKHAYASRVGLTLSYMEDVVSLDVRDDGVGFDPERPRDMDRQDGGFGLMAMRQRVRRLAGRLDIESEPGAGTAISASVPAIASAASGE</sequence>
<dbReference type="CDD" id="cd16917">
    <property type="entry name" value="HATPase_UhpB-NarQ-NarX-like"/>
    <property type="match status" value="1"/>
</dbReference>
<dbReference type="InterPro" id="IPR004358">
    <property type="entry name" value="Sig_transdc_His_kin-like_C"/>
</dbReference>
<keyword evidence="8" id="KW-0808">Transferase</keyword>
<dbReference type="Gene3D" id="1.20.5.1930">
    <property type="match status" value="1"/>
</dbReference>
<keyword evidence="19" id="KW-1185">Reference proteome</keyword>
<dbReference type="GO" id="GO:0051539">
    <property type="term" value="F:4 iron, 4 sulfur cluster binding"/>
    <property type="evidence" value="ECO:0007669"/>
    <property type="project" value="UniProtKB-KW"/>
</dbReference>
<dbReference type="InterPro" id="IPR003594">
    <property type="entry name" value="HATPase_dom"/>
</dbReference>
<evidence type="ECO:0000256" key="12">
    <source>
        <dbReference type="ARBA" id="ARBA00023012"/>
    </source>
</evidence>
<feature type="domain" description="Histidine kinase" evidence="17">
    <location>
        <begin position="326"/>
        <end position="419"/>
    </location>
</feature>
<dbReference type="GO" id="GO:0000155">
    <property type="term" value="F:phosphorelay sensor kinase activity"/>
    <property type="evidence" value="ECO:0007669"/>
    <property type="project" value="InterPro"/>
</dbReference>
<dbReference type="InterPro" id="IPR017205">
    <property type="entry name" value="Sig_transdc_His_kinase_ChrS"/>
</dbReference>
<dbReference type="InterPro" id="IPR050482">
    <property type="entry name" value="Sensor_HK_TwoCompSys"/>
</dbReference>
<dbReference type="Pfam" id="PF07730">
    <property type="entry name" value="HisKA_3"/>
    <property type="match status" value="1"/>
</dbReference>
<evidence type="ECO:0000256" key="15">
    <source>
        <dbReference type="ARBA" id="ARBA00030800"/>
    </source>
</evidence>
<comment type="caution">
    <text evidence="18">The sequence shown here is derived from an EMBL/GenBank/DDBJ whole genome shotgun (WGS) entry which is preliminary data.</text>
</comment>
<feature type="transmembrane region" description="Helical" evidence="16">
    <location>
        <begin position="75"/>
        <end position="94"/>
    </location>
</feature>
<dbReference type="SUPFAM" id="SSF55874">
    <property type="entry name" value="ATPase domain of HSP90 chaperone/DNA topoisomerase II/histidine kinase"/>
    <property type="match status" value="1"/>
</dbReference>
<comment type="subcellular location">
    <subcellularLocation>
        <location evidence="3">Cytoplasm</location>
    </subcellularLocation>
</comment>
<comment type="catalytic activity">
    <reaction evidence="1">
        <text>ATP + protein L-histidine = ADP + protein N-phospho-L-histidine.</text>
        <dbReference type="EC" id="2.7.13.3"/>
    </reaction>
</comment>
<evidence type="ECO:0000256" key="2">
    <source>
        <dbReference type="ARBA" id="ARBA00001966"/>
    </source>
</evidence>
<dbReference type="InterPro" id="IPR005467">
    <property type="entry name" value="His_kinase_dom"/>
</dbReference>
<dbReference type="InterPro" id="IPR011712">
    <property type="entry name" value="Sig_transdc_His_kin_sub3_dim/P"/>
</dbReference>
<dbReference type="GO" id="GO:0046983">
    <property type="term" value="F:protein dimerization activity"/>
    <property type="evidence" value="ECO:0007669"/>
    <property type="project" value="InterPro"/>
</dbReference>
<evidence type="ECO:0000259" key="17">
    <source>
        <dbReference type="PROSITE" id="PS50109"/>
    </source>
</evidence>
<reference evidence="18 19" key="2">
    <citation type="submission" date="2019-09" db="EMBL/GenBank/DDBJ databases">
        <authorList>
            <person name="Jin C."/>
        </authorList>
    </citation>
    <scope>NUCLEOTIDE SEQUENCE [LARGE SCALE GENOMIC DNA]</scope>
    <source>
        <strain evidence="18 19">AN110305</strain>
    </source>
</reference>
<dbReference type="PIRSF" id="PIRSF037434">
    <property type="entry name" value="STHK_ChrS"/>
    <property type="match status" value="1"/>
</dbReference>
<dbReference type="GO" id="GO:0005737">
    <property type="term" value="C:cytoplasm"/>
    <property type="evidence" value="ECO:0007669"/>
    <property type="project" value="UniProtKB-SubCell"/>
</dbReference>
<accession>A0A5B2WUG7</accession>